<keyword evidence="2" id="KW-1185">Reference proteome</keyword>
<protein>
    <submittedName>
        <fullName evidence="1">Uncharacterized protein</fullName>
    </submittedName>
</protein>
<gene>
    <name evidence="1" type="ORF">DSO57_1020598</name>
</gene>
<dbReference type="Proteomes" id="UP001165960">
    <property type="component" value="Unassembled WGS sequence"/>
</dbReference>
<organism evidence="1 2">
    <name type="scientific">Entomophthora muscae</name>
    <dbReference type="NCBI Taxonomy" id="34485"/>
    <lineage>
        <taxon>Eukaryota</taxon>
        <taxon>Fungi</taxon>
        <taxon>Fungi incertae sedis</taxon>
        <taxon>Zoopagomycota</taxon>
        <taxon>Entomophthoromycotina</taxon>
        <taxon>Entomophthoromycetes</taxon>
        <taxon>Entomophthorales</taxon>
        <taxon>Entomophthoraceae</taxon>
        <taxon>Entomophthora</taxon>
    </lineage>
</organism>
<accession>A0ACC2UDC0</accession>
<name>A0ACC2UDC0_9FUNG</name>
<proteinExistence type="predicted"/>
<evidence type="ECO:0000313" key="1">
    <source>
        <dbReference type="EMBL" id="KAJ9084794.1"/>
    </source>
</evidence>
<reference evidence="1" key="1">
    <citation type="submission" date="2022-04" db="EMBL/GenBank/DDBJ databases">
        <title>Genome of the entomopathogenic fungus Entomophthora muscae.</title>
        <authorList>
            <person name="Elya C."/>
            <person name="Lovett B.R."/>
            <person name="Lee E."/>
            <person name="Macias A.M."/>
            <person name="Hajek A.E."/>
            <person name="De Bivort B.L."/>
            <person name="Kasson M.T."/>
            <person name="De Fine Licht H.H."/>
            <person name="Stajich J.E."/>
        </authorList>
    </citation>
    <scope>NUCLEOTIDE SEQUENCE</scope>
    <source>
        <strain evidence="1">Berkeley</strain>
    </source>
</reference>
<dbReference type="EMBL" id="QTSX02000807">
    <property type="protein sequence ID" value="KAJ9084794.1"/>
    <property type="molecule type" value="Genomic_DNA"/>
</dbReference>
<evidence type="ECO:0000313" key="2">
    <source>
        <dbReference type="Proteomes" id="UP001165960"/>
    </source>
</evidence>
<sequence length="127" mass="13716">MQTPALLKQALIYCYPGTLQPREKPKWNNPINVPNVLPDGLPQAPDEHVEPPSGANHISDKAEKCLHCVIVEDAHIVQTRSQARAKGKAQAVVSKPYARQLLDKAPDEGPGPSTDTSCLEESCVVAS</sequence>
<comment type="caution">
    <text evidence="1">The sequence shown here is derived from an EMBL/GenBank/DDBJ whole genome shotgun (WGS) entry which is preliminary data.</text>
</comment>